<feature type="domain" description="RelA/SpoT" evidence="2">
    <location>
        <begin position="53"/>
        <end position="176"/>
    </location>
</feature>
<accession>A0ABW2PM11</accession>
<dbReference type="RefSeq" id="WP_214787269.1">
    <property type="nucleotide sequence ID" value="NZ_JANIEL010000014.1"/>
</dbReference>
<dbReference type="CDD" id="cd05399">
    <property type="entry name" value="NT_Rel-Spo_like"/>
    <property type="match status" value="1"/>
</dbReference>
<protein>
    <submittedName>
        <fullName evidence="3">GTP pyrophosphokinase family protein</fullName>
    </submittedName>
</protein>
<dbReference type="Proteomes" id="UP001596439">
    <property type="component" value="Unassembled WGS sequence"/>
</dbReference>
<dbReference type="InterPro" id="IPR052366">
    <property type="entry name" value="GTP_Pyrophosphokinase"/>
</dbReference>
<dbReference type="SUPFAM" id="SSF81301">
    <property type="entry name" value="Nucleotidyltransferase"/>
    <property type="match status" value="1"/>
</dbReference>
<dbReference type="InterPro" id="IPR007685">
    <property type="entry name" value="RelA_SpoT"/>
</dbReference>
<sequence>MEIEEFFGDQFQQWREHFRYYEMAITELESDLGIIDLDWQTRLGYSPIEHVKTRMKTLPSIVRKMKRKDLPLEVSALWEHVHDVAGIRIVTSFRDDIYEILRHLEARDDLDIIEVKDYIEHPKPSGYRSLHLIVKTKVYLAERIIWVPAEIQIRTLAMDFWAATEHKLQYKYQHDVPESSKEELIEAALMADALDTQMGRIRHEILKK</sequence>
<proteinExistence type="predicted"/>
<keyword evidence="4" id="KW-1185">Reference proteome</keyword>
<dbReference type="SMART" id="SM00954">
    <property type="entry name" value="RelA_SpoT"/>
    <property type="match status" value="1"/>
</dbReference>
<comment type="caution">
    <text evidence="3">The sequence shown here is derived from an EMBL/GenBank/DDBJ whole genome shotgun (WGS) entry which is preliminary data.</text>
</comment>
<gene>
    <name evidence="3" type="ORF">ACFQO8_04410</name>
</gene>
<evidence type="ECO:0000259" key="2">
    <source>
        <dbReference type="SMART" id="SM00954"/>
    </source>
</evidence>
<dbReference type="InterPro" id="IPR043519">
    <property type="entry name" value="NT_sf"/>
</dbReference>
<dbReference type="PANTHER" id="PTHR47837">
    <property type="entry name" value="GTP PYROPHOSPHOKINASE YJBM"/>
    <property type="match status" value="1"/>
</dbReference>
<dbReference type="Pfam" id="PF04607">
    <property type="entry name" value="RelA_SpoT"/>
    <property type="match status" value="1"/>
</dbReference>
<dbReference type="PANTHER" id="PTHR47837:SF2">
    <property type="entry name" value="GTP PYROPHOSPHOKINASE YWAC"/>
    <property type="match status" value="1"/>
</dbReference>
<organism evidence="3 4">
    <name type="scientific">Exiguobacterium aestuarii</name>
    <dbReference type="NCBI Taxonomy" id="273527"/>
    <lineage>
        <taxon>Bacteria</taxon>
        <taxon>Bacillati</taxon>
        <taxon>Bacillota</taxon>
        <taxon>Bacilli</taxon>
        <taxon>Bacillales</taxon>
        <taxon>Bacillales Family XII. Incertae Sedis</taxon>
        <taxon>Exiguobacterium</taxon>
    </lineage>
</organism>
<evidence type="ECO:0000313" key="4">
    <source>
        <dbReference type="Proteomes" id="UP001596439"/>
    </source>
</evidence>
<dbReference type="Gene3D" id="3.30.460.10">
    <property type="entry name" value="Beta Polymerase, domain 2"/>
    <property type="match status" value="1"/>
</dbReference>
<evidence type="ECO:0000313" key="3">
    <source>
        <dbReference type="EMBL" id="MFC7389376.1"/>
    </source>
</evidence>
<dbReference type="Gene3D" id="1.10.287.860">
    <property type="entry name" value="Nucleotidyltransferase"/>
    <property type="match status" value="1"/>
</dbReference>
<comment type="pathway">
    <text evidence="1">Purine metabolism; ppGpp biosynthesis; ppGpp from GTP: step 1/2.</text>
</comment>
<evidence type="ECO:0000256" key="1">
    <source>
        <dbReference type="ARBA" id="ARBA00004976"/>
    </source>
</evidence>
<dbReference type="EMBL" id="JBHTCE010000001">
    <property type="protein sequence ID" value="MFC7389376.1"/>
    <property type="molecule type" value="Genomic_DNA"/>
</dbReference>
<name>A0ABW2PM11_9BACL</name>
<reference evidence="4" key="1">
    <citation type="journal article" date="2019" name="Int. J. Syst. Evol. Microbiol.">
        <title>The Global Catalogue of Microorganisms (GCM) 10K type strain sequencing project: providing services to taxonomists for standard genome sequencing and annotation.</title>
        <authorList>
            <consortium name="The Broad Institute Genomics Platform"/>
            <consortium name="The Broad Institute Genome Sequencing Center for Infectious Disease"/>
            <person name="Wu L."/>
            <person name="Ma J."/>
        </authorList>
    </citation>
    <scope>NUCLEOTIDE SEQUENCE [LARGE SCALE GENOMIC DNA]</scope>
    <source>
        <strain evidence="4">CCUG 55590</strain>
    </source>
</reference>